<gene>
    <name evidence="2" type="ORF">F5891DRAFT_1193884</name>
</gene>
<accession>A0AAD4DZX2</accession>
<evidence type="ECO:0000313" key="3">
    <source>
        <dbReference type="Proteomes" id="UP001195769"/>
    </source>
</evidence>
<feature type="compositionally biased region" description="Basic and acidic residues" evidence="1">
    <location>
        <begin position="283"/>
        <end position="292"/>
    </location>
</feature>
<dbReference type="Proteomes" id="UP001195769">
    <property type="component" value="Unassembled WGS sequence"/>
</dbReference>
<keyword evidence="3" id="KW-1185">Reference proteome</keyword>
<dbReference type="RefSeq" id="XP_041221289.1">
    <property type="nucleotide sequence ID" value="XM_041367842.1"/>
</dbReference>
<feature type="compositionally biased region" description="Acidic residues" evidence="1">
    <location>
        <begin position="302"/>
        <end position="324"/>
    </location>
</feature>
<evidence type="ECO:0000313" key="2">
    <source>
        <dbReference type="EMBL" id="KAG1895713.1"/>
    </source>
</evidence>
<feature type="region of interest" description="Disordered" evidence="1">
    <location>
        <begin position="354"/>
        <end position="373"/>
    </location>
</feature>
<feature type="compositionally biased region" description="Polar residues" evidence="1">
    <location>
        <begin position="238"/>
        <end position="278"/>
    </location>
</feature>
<protein>
    <submittedName>
        <fullName evidence="2">Uncharacterized protein</fullName>
    </submittedName>
</protein>
<dbReference type="Gene3D" id="1.10.510.10">
    <property type="entry name" value="Transferase(Phosphotransferase) domain 1"/>
    <property type="match status" value="1"/>
</dbReference>
<organism evidence="2 3">
    <name type="scientific">Suillus fuscotomentosus</name>
    <dbReference type="NCBI Taxonomy" id="1912939"/>
    <lineage>
        <taxon>Eukaryota</taxon>
        <taxon>Fungi</taxon>
        <taxon>Dikarya</taxon>
        <taxon>Basidiomycota</taxon>
        <taxon>Agaricomycotina</taxon>
        <taxon>Agaricomycetes</taxon>
        <taxon>Agaricomycetidae</taxon>
        <taxon>Boletales</taxon>
        <taxon>Suillineae</taxon>
        <taxon>Suillaceae</taxon>
        <taxon>Suillus</taxon>
    </lineage>
</organism>
<dbReference type="AlphaFoldDB" id="A0AAD4DZX2"/>
<evidence type="ECO:0000256" key="1">
    <source>
        <dbReference type="SAM" id="MobiDB-lite"/>
    </source>
</evidence>
<dbReference type="GeneID" id="64662140"/>
<reference evidence="2" key="1">
    <citation type="journal article" date="2020" name="New Phytol.">
        <title>Comparative genomics reveals dynamic genome evolution in host specialist ectomycorrhizal fungi.</title>
        <authorList>
            <person name="Lofgren L.A."/>
            <person name="Nguyen N.H."/>
            <person name="Vilgalys R."/>
            <person name="Ruytinx J."/>
            <person name="Liao H.L."/>
            <person name="Branco S."/>
            <person name="Kuo A."/>
            <person name="LaButti K."/>
            <person name="Lipzen A."/>
            <person name="Andreopoulos W."/>
            <person name="Pangilinan J."/>
            <person name="Riley R."/>
            <person name="Hundley H."/>
            <person name="Na H."/>
            <person name="Barry K."/>
            <person name="Grigoriev I.V."/>
            <person name="Stajich J.E."/>
            <person name="Kennedy P.G."/>
        </authorList>
    </citation>
    <scope>NUCLEOTIDE SEQUENCE</scope>
    <source>
        <strain evidence="2">FC203</strain>
    </source>
</reference>
<feature type="compositionally biased region" description="Basic and acidic residues" evidence="1">
    <location>
        <begin position="356"/>
        <end position="366"/>
    </location>
</feature>
<dbReference type="EMBL" id="JABBWK010000063">
    <property type="protein sequence ID" value="KAG1895713.1"/>
    <property type="molecule type" value="Genomic_DNA"/>
</dbReference>
<dbReference type="InterPro" id="IPR011009">
    <property type="entry name" value="Kinase-like_dom_sf"/>
</dbReference>
<name>A0AAD4DZX2_9AGAM</name>
<dbReference type="SUPFAM" id="SSF56112">
    <property type="entry name" value="Protein kinase-like (PK-like)"/>
    <property type="match status" value="1"/>
</dbReference>
<feature type="compositionally biased region" description="Polar residues" evidence="1">
    <location>
        <begin position="325"/>
        <end position="337"/>
    </location>
</feature>
<feature type="region of interest" description="Disordered" evidence="1">
    <location>
        <begin position="238"/>
        <end position="347"/>
    </location>
</feature>
<proteinExistence type="predicted"/>
<sequence length="373" mass="41657">MIIEKRVLHRDLSPNNFVVHDGIGYFIGFDHASILAEGITSTYSHGTRTMPYISIRILLAMLDLAPLEVGASIPGQDADPNNVDNLNVDNIIDQAANALQDVKFDTNLIEHQPSDDLESLFYIFFKFIAKYGGPHGQLAPTWSWQTLPWASAYEALGNVDTHLALSTICFAKMGVLMQGRFLKWGTMVYNVNAPQNQVEMTHAGVLNLLDATTKRSLTGSTNPTQCSIGINKNVYSGRQQPTSQCQHSGASLRTAPSTAQSSGRFVFWQPTSTSSQNIRKAPRSNERTHEEETVNQAPEHDINDDDQDQDQTDGENEERDEVQDQEQTLKTGNTTDFGQHEDDLDGEYEGEAQEYLNRRDFDREPNAVDDFLD</sequence>
<comment type="caution">
    <text evidence="2">The sequence shown here is derived from an EMBL/GenBank/DDBJ whole genome shotgun (WGS) entry which is preliminary data.</text>
</comment>